<evidence type="ECO:0000313" key="1">
    <source>
        <dbReference type="EMBL" id="KAJ3815574.1"/>
    </source>
</evidence>
<accession>A0ACC1UES7</accession>
<protein>
    <submittedName>
        <fullName evidence="1">Uncharacterized protein</fullName>
    </submittedName>
</protein>
<organism evidence="1 2">
    <name type="scientific">Lentinula aff. lateritia</name>
    <dbReference type="NCBI Taxonomy" id="2804960"/>
    <lineage>
        <taxon>Eukaryota</taxon>
        <taxon>Fungi</taxon>
        <taxon>Dikarya</taxon>
        <taxon>Basidiomycota</taxon>
        <taxon>Agaricomycotina</taxon>
        <taxon>Agaricomycetes</taxon>
        <taxon>Agaricomycetidae</taxon>
        <taxon>Agaricales</taxon>
        <taxon>Marasmiineae</taxon>
        <taxon>Omphalotaceae</taxon>
        <taxon>Lentinula</taxon>
    </lineage>
</organism>
<sequence>MGCATKSPKVVAISRGSLQRLISLKAVPKSTVPEIICIMGDAMNQGVDIQLKILQTLLGLITNYLEVHDTLLGNVSRSMLRIPRISTAAATLRQLVAVVMDKMVDEDHKNTDAEIGEADHRLAEITLPDGTTTPLGPSAKDAYSVFEDLCLLANSGKPNFLKLESLHKTFALELIKSVLTNYHALFRKALSDRPTFPLILRCTRVQFSLELQTEAEAFLMLLIRIITDDNSVLLDTSGSGSSITSNESYGHNRGSRPQRMRVLAMEIMRGLCSDEELMRSVWDRYDAQKHGSNAFSTLITALKRLVTEKPALLGVGSQMFGVGVSSNNDSHYALSPSGPAYSLDGVAGMVATAASATVSNVVGMMGSNAGLSLQGSTMKLQCIDQLDKADSPPIPESYVYLLAVQCLVSLCEGFATFAAPLYNTIIVQKPRAAGEAPIRAPPALDFTSLSSDDPLTKQLQIIRDIISGPFYNLVLNIDLILFY</sequence>
<name>A0ACC1UES7_9AGAR</name>
<evidence type="ECO:0000313" key="2">
    <source>
        <dbReference type="Proteomes" id="UP001163835"/>
    </source>
</evidence>
<reference evidence="1" key="1">
    <citation type="submission" date="2022-09" db="EMBL/GenBank/DDBJ databases">
        <title>A Global Phylogenomic Analysis of the Shiitake Genus Lentinula.</title>
        <authorList>
            <consortium name="DOE Joint Genome Institute"/>
            <person name="Sierra-Patev S."/>
            <person name="Min B."/>
            <person name="Naranjo-Ortiz M."/>
            <person name="Looney B."/>
            <person name="Konkel Z."/>
            <person name="Slot J.C."/>
            <person name="Sakamoto Y."/>
            <person name="Steenwyk J.L."/>
            <person name="Rokas A."/>
            <person name="Carro J."/>
            <person name="Camarero S."/>
            <person name="Ferreira P."/>
            <person name="Molpeceres G."/>
            <person name="Ruiz-Duenas F.J."/>
            <person name="Serrano A."/>
            <person name="Henrissat B."/>
            <person name="Drula E."/>
            <person name="Hughes K.W."/>
            <person name="Mata J.L."/>
            <person name="Ishikawa N.K."/>
            <person name="Vargas-Isla R."/>
            <person name="Ushijima S."/>
            <person name="Smith C.A."/>
            <person name="Ahrendt S."/>
            <person name="Andreopoulos W."/>
            <person name="He G."/>
            <person name="Labutti K."/>
            <person name="Lipzen A."/>
            <person name="Ng V."/>
            <person name="Riley R."/>
            <person name="Sandor L."/>
            <person name="Barry K."/>
            <person name="Martinez A.T."/>
            <person name="Xiao Y."/>
            <person name="Gibbons J.G."/>
            <person name="Terashima K."/>
            <person name="Grigoriev I.V."/>
            <person name="Hibbett D.S."/>
        </authorList>
    </citation>
    <scope>NUCLEOTIDE SEQUENCE</scope>
    <source>
        <strain evidence="1">TMI1499</strain>
    </source>
</reference>
<proteinExistence type="predicted"/>
<dbReference type="EMBL" id="MU794948">
    <property type="protein sequence ID" value="KAJ3815574.1"/>
    <property type="molecule type" value="Genomic_DNA"/>
</dbReference>
<dbReference type="Proteomes" id="UP001163835">
    <property type="component" value="Unassembled WGS sequence"/>
</dbReference>
<gene>
    <name evidence="1" type="ORF">F5876DRAFT_85701</name>
</gene>
<comment type="caution">
    <text evidence="1">The sequence shown here is derived from an EMBL/GenBank/DDBJ whole genome shotgun (WGS) entry which is preliminary data.</text>
</comment>
<keyword evidence="2" id="KW-1185">Reference proteome</keyword>